<evidence type="ECO:0000313" key="1">
    <source>
        <dbReference type="EMBL" id="MBW0501832.1"/>
    </source>
</evidence>
<dbReference type="EMBL" id="AVOT02016518">
    <property type="protein sequence ID" value="MBW0501832.1"/>
    <property type="molecule type" value="Genomic_DNA"/>
</dbReference>
<dbReference type="Proteomes" id="UP000765509">
    <property type="component" value="Unassembled WGS sequence"/>
</dbReference>
<protein>
    <submittedName>
        <fullName evidence="1">Uncharacterized protein</fullName>
    </submittedName>
</protein>
<name>A0A9Q3DGX1_9BASI</name>
<dbReference type="AlphaFoldDB" id="A0A9Q3DGX1"/>
<keyword evidence="2" id="KW-1185">Reference proteome</keyword>
<accession>A0A9Q3DGX1</accession>
<reference evidence="1" key="1">
    <citation type="submission" date="2021-03" db="EMBL/GenBank/DDBJ databases">
        <title>Draft genome sequence of rust myrtle Austropuccinia psidii MF-1, a brazilian biotype.</title>
        <authorList>
            <person name="Quecine M.C."/>
            <person name="Pachon D.M.R."/>
            <person name="Bonatelli M.L."/>
            <person name="Correr F.H."/>
            <person name="Franceschini L.M."/>
            <person name="Leite T.F."/>
            <person name="Margarido G.R.A."/>
            <person name="Almeida C.A."/>
            <person name="Ferrarezi J.A."/>
            <person name="Labate C.A."/>
        </authorList>
    </citation>
    <scope>NUCLEOTIDE SEQUENCE</scope>
    <source>
        <strain evidence="1">MF-1</strain>
    </source>
</reference>
<evidence type="ECO:0000313" key="2">
    <source>
        <dbReference type="Proteomes" id="UP000765509"/>
    </source>
</evidence>
<comment type="caution">
    <text evidence="1">The sequence shown here is derived from an EMBL/GenBank/DDBJ whole genome shotgun (WGS) entry which is preliminary data.</text>
</comment>
<sequence length="130" mass="13946">MFILASLVASQDPANLYKFTCDNQTPMKASIIGSDCRDAFLKFKAVDALVIEGEKIEQGCGTCKITVTTPKQSCDNPRKLSLMHAVTAFWSAVNTCHGNTTTVEVADDSPFTMVISEGPGGVCSNVEQHV</sequence>
<organism evidence="1 2">
    <name type="scientific">Austropuccinia psidii MF-1</name>
    <dbReference type="NCBI Taxonomy" id="1389203"/>
    <lineage>
        <taxon>Eukaryota</taxon>
        <taxon>Fungi</taxon>
        <taxon>Dikarya</taxon>
        <taxon>Basidiomycota</taxon>
        <taxon>Pucciniomycotina</taxon>
        <taxon>Pucciniomycetes</taxon>
        <taxon>Pucciniales</taxon>
        <taxon>Sphaerophragmiaceae</taxon>
        <taxon>Austropuccinia</taxon>
    </lineage>
</organism>
<gene>
    <name evidence="1" type="ORF">O181_041547</name>
</gene>
<proteinExistence type="predicted"/>